<evidence type="ECO:0008006" key="4">
    <source>
        <dbReference type="Google" id="ProtNLM"/>
    </source>
</evidence>
<comment type="caution">
    <text evidence="2">The sequence shown here is derived from an EMBL/GenBank/DDBJ whole genome shotgun (WGS) entry which is preliminary data.</text>
</comment>
<proteinExistence type="predicted"/>
<name>A0A2T7BMS1_9BACT</name>
<evidence type="ECO:0000256" key="1">
    <source>
        <dbReference type="SAM" id="MobiDB-lite"/>
    </source>
</evidence>
<dbReference type="Proteomes" id="UP000244450">
    <property type="component" value="Unassembled WGS sequence"/>
</dbReference>
<dbReference type="PANTHER" id="PTHR32305">
    <property type="match status" value="1"/>
</dbReference>
<evidence type="ECO:0000313" key="2">
    <source>
        <dbReference type="EMBL" id="PUZ28978.1"/>
    </source>
</evidence>
<evidence type="ECO:0000313" key="3">
    <source>
        <dbReference type="Proteomes" id="UP000244450"/>
    </source>
</evidence>
<dbReference type="InterPro" id="IPR050708">
    <property type="entry name" value="T6SS_VgrG/RHS"/>
</dbReference>
<dbReference type="OrthoDB" id="2972467at2"/>
<dbReference type="NCBIfam" id="TIGR03696">
    <property type="entry name" value="Rhs_assc_core"/>
    <property type="match status" value="1"/>
</dbReference>
<dbReference type="Gene3D" id="2.180.10.10">
    <property type="entry name" value="RHS repeat-associated core"/>
    <property type="match status" value="1"/>
</dbReference>
<feature type="region of interest" description="Disordered" evidence="1">
    <location>
        <begin position="505"/>
        <end position="524"/>
    </location>
</feature>
<dbReference type="EMBL" id="QCYK01000001">
    <property type="protein sequence ID" value="PUZ28978.1"/>
    <property type="molecule type" value="Genomic_DNA"/>
</dbReference>
<accession>A0A2T7BMS1</accession>
<protein>
    <recommendedName>
        <fullName evidence="4">RHS repeat-associated core domain-containing protein</fullName>
    </recommendedName>
</protein>
<dbReference type="PANTHER" id="PTHR32305:SF15">
    <property type="entry name" value="PROTEIN RHSA-RELATED"/>
    <property type="match status" value="1"/>
</dbReference>
<dbReference type="AlphaFoldDB" id="A0A2T7BMS1"/>
<gene>
    <name evidence="2" type="ORF">DCC81_05770</name>
</gene>
<organism evidence="2 3">
    <name type="scientific">Chitinophaga parva</name>
    <dbReference type="NCBI Taxonomy" id="2169414"/>
    <lineage>
        <taxon>Bacteria</taxon>
        <taxon>Pseudomonadati</taxon>
        <taxon>Bacteroidota</taxon>
        <taxon>Chitinophagia</taxon>
        <taxon>Chitinophagales</taxon>
        <taxon>Chitinophagaceae</taxon>
        <taxon>Chitinophaga</taxon>
    </lineage>
</organism>
<keyword evidence="3" id="KW-1185">Reference proteome</keyword>
<sequence length="524" mass="58623">MFVYDGQDKVVDSMPLRPGKYTSLLRSKDDVFLLYRGWLELQSQQIKEAISQTTALLDRQDTGLYVQAYRSDNRRELLLAVAQFKTEQQDIERKILALTLPDEEMVGHMLRSNYSSGGTQITYLAAGMGFAYTASNSRGEKEYELSNHLGNVMATVRDRKLGIDGGNGTITYYNVDVVNSNDYYPFGSLMPGRSYSKSEKYRYGFNGKENDNEVKGDGNHQDYGMRVYDPRIARFLSTDPIAKSYPELTPYQFASNRPIDGVDIDGKEWGADSRFVNTGTPNLAIENVMTVRMKVTNSSKIVTDPNVIKSRAELVKTTLEQSFKNEELIYLFDIPFKVITKTEVILDYSPVSPDDGNIGILNFDDRVSTNKVTVNTVGNTTTTTTLTSSTPGETTGAIRDFTLNLAITMDGKLTPVTDFVSTTRHEGAHSGGVNHPWNLKGIEKINLQMLDQTIAPFDRDKVLNNFMNSAENPDLSLLPTKKSRDEILKEQINAMFLKIKKVSPFSGADLRSPNNNEADKAPKQ</sequence>
<dbReference type="InterPro" id="IPR022385">
    <property type="entry name" value="Rhs_assc_core"/>
</dbReference>
<reference evidence="2 3" key="1">
    <citation type="submission" date="2018-04" db="EMBL/GenBank/DDBJ databases">
        <title>Chitinophaga fuyangensis sp. nov., isolated from soil in a chemical factory.</title>
        <authorList>
            <person name="Chen K."/>
        </authorList>
    </citation>
    <scope>NUCLEOTIDE SEQUENCE [LARGE SCALE GENOMIC DNA]</scope>
    <source>
        <strain evidence="2 3">LY-1</strain>
    </source>
</reference>